<feature type="transmembrane region" description="Helical" evidence="1">
    <location>
        <begin position="61"/>
        <end position="81"/>
    </location>
</feature>
<gene>
    <name evidence="2" type="ORF">WMW71_09990</name>
</gene>
<keyword evidence="1" id="KW-0472">Membrane</keyword>
<proteinExistence type="predicted"/>
<dbReference type="Proteomes" id="UP001491349">
    <property type="component" value="Unassembled WGS sequence"/>
</dbReference>
<feature type="transmembrane region" description="Helical" evidence="1">
    <location>
        <begin position="6"/>
        <end position="23"/>
    </location>
</feature>
<protein>
    <submittedName>
        <fullName evidence="2">Uncharacterized protein</fullName>
    </submittedName>
</protein>
<organism evidence="2 3">
    <name type="scientific">Flavobacterium buctense</name>
    <dbReference type="NCBI Taxonomy" id="1648146"/>
    <lineage>
        <taxon>Bacteria</taxon>
        <taxon>Pseudomonadati</taxon>
        <taxon>Bacteroidota</taxon>
        <taxon>Flavobacteriia</taxon>
        <taxon>Flavobacteriales</taxon>
        <taxon>Flavobacteriaceae</taxon>
        <taxon>Flavobacterium</taxon>
    </lineage>
</organism>
<keyword evidence="1" id="KW-1133">Transmembrane helix</keyword>
<evidence type="ECO:0000313" key="3">
    <source>
        <dbReference type="Proteomes" id="UP001491349"/>
    </source>
</evidence>
<accession>A0ABU9E436</accession>
<dbReference type="RefSeq" id="WP_187660782.1">
    <property type="nucleotide sequence ID" value="NZ_JACTAB010000006.1"/>
</dbReference>
<sequence>MNKLQFLGFFISLGYVFYVLWWKYNYKNFFEKNRLLINILISICWASFGLITNYTVESSSFLFPLFLIFHIRIFDTLSILIRNRHFRPCYGKGLIPANANIVDALLTLIVLLLNVVLPIIFLNLVINGKAFN</sequence>
<keyword evidence="1" id="KW-0812">Transmembrane</keyword>
<name>A0ABU9E436_9FLAO</name>
<evidence type="ECO:0000313" key="2">
    <source>
        <dbReference type="EMBL" id="MEK8180667.1"/>
    </source>
</evidence>
<keyword evidence="3" id="KW-1185">Reference proteome</keyword>
<reference evidence="2 3" key="1">
    <citation type="submission" date="2024-04" db="EMBL/GenBank/DDBJ databases">
        <title>draft genome sequnece of Flavobacterium buctense JCM 30750.</title>
        <authorList>
            <person name="Kim D.-U."/>
        </authorList>
    </citation>
    <scope>NUCLEOTIDE SEQUENCE [LARGE SCALE GENOMIC DNA]</scope>
    <source>
        <strain evidence="2 3">JCM 30750</strain>
    </source>
</reference>
<feature type="transmembrane region" description="Helical" evidence="1">
    <location>
        <begin position="35"/>
        <end position="55"/>
    </location>
</feature>
<evidence type="ECO:0000256" key="1">
    <source>
        <dbReference type="SAM" id="Phobius"/>
    </source>
</evidence>
<comment type="caution">
    <text evidence="2">The sequence shown here is derived from an EMBL/GenBank/DDBJ whole genome shotgun (WGS) entry which is preliminary data.</text>
</comment>
<feature type="transmembrane region" description="Helical" evidence="1">
    <location>
        <begin position="101"/>
        <end position="126"/>
    </location>
</feature>
<dbReference type="EMBL" id="JBBPCB010000006">
    <property type="protein sequence ID" value="MEK8180667.1"/>
    <property type="molecule type" value="Genomic_DNA"/>
</dbReference>